<dbReference type="Proteomes" id="UP001156215">
    <property type="component" value="Chromosome"/>
</dbReference>
<dbReference type="RefSeq" id="WP_269308940.1">
    <property type="nucleotide sequence ID" value="NZ_CP098242.1"/>
</dbReference>
<gene>
    <name evidence="1" type="ORF">NB640_12050</name>
</gene>
<reference evidence="1" key="1">
    <citation type="journal article" date="2022" name="Front. Microbiol.">
        <title>New perspectives on an old grouping: The genomic and phenotypic variability of Oxalobacter formigenes and the implications for calcium oxalate stone prevention.</title>
        <authorList>
            <person name="Chmiel J.A."/>
            <person name="Carr C."/>
            <person name="Stuivenberg G.A."/>
            <person name="Venema R."/>
            <person name="Chanyi R.M."/>
            <person name="Al K.F."/>
            <person name="Giguere D."/>
            <person name="Say H."/>
            <person name="Akouris P.P."/>
            <person name="Dominguez Romero S.A."/>
            <person name="Kwong A."/>
            <person name="Tai V."/>
            <person name="Koval S.F."/>
            <person name="Razvi H."/>
            <person name="Bjazevic J."/>
            <person name="Burton J.P."/>
        </authorList>
    </citation>
    <scope>NUCLEOTIDE SEQUENCE</scope>
    <source>
        <strain evidence="1">WoOx3</strain>
    </source>
</reference>
<dbReference type="EMBL" id="CP098242">
    <property type="protein sequence ID" value="WAW09936.1"/>
    <property type="molecule type" value="Genomic_DNA"/>
</dbReference>
<protein>
    <submittedName>
        <fullName evidence="1">Uncharacterized protein</fullName>
    </submittedName>
</protein>
<dbReference type="AlphaFoldDB" id="A0A9E9LVI4"/>
<evidence type="ECO:0000313" key="2">
    <source>
        <dbReference type="Proteomes" id="UP001156215"/>
    </source>
</evidence>
<name>A0A9E9LVI4_9BURK</name>
<dbReference type="KEGG" id="ovb:NB640_12050"/>
<evidence type="ECO:0000313" key="1">
    <source>
        <dbReference type="EMBL" id="WAW09936.1"/>
    </source>
</evidence>
<proteinExistence type="predicted"/>
<sequence length="45" mass="5212">MAHTYLTPITAVGAGSYVVWQNLINSWQLWRERKRQEAGLVKLPE</sequence>
<accession>A0A9E9LVI4</accession>
<organism evidence="1 2">
    <name type="scientific">Oxalobacter vibrioformis</name>
    <dbReference type="NCBI Taxonomy" id="933080"/>
    <lineage>
        <taxon>Bacteria</taxon>
        <taxon>Pseudomonadati</taxon>
        <taxon>Pseudomonadota</taxon>
        <taxon>Betaproteobacteria</taxon>
        <taxon>Burkholderiales</taxon>
        <taxon>Oxalobacteraceae</taxon>
        <taxon>Oxalobacter</taxon>
    </lineage>
</organism>
<keyword evidence="2" id="KW-1185">Reference proteome</keyword>